<dbReference type="HOGENOM" id="CLU_286068_0_0_1"/>
<feature type="coiled-coil region" evidence="1">
    <location>
        <begin position="281"/>
        <end position="308"/>
    </location>
</feature>
<gene>
    <name evidence="3" type="ORF">SCHCODRAFT_236852</name>
</gene>
<name>D8QD57_SCHCM</name>
<evidence type="ECO:0000256" key="1">
    <source>
        <dbReference type="SAM" id="Coils"/>
    </source>
</evidence>
<feature type="region of interest" description="Disordered" evidence="2">
    <location>
        <begin position="911"/>
        <end position="946"/>
    </location>
</feature>
<dbReference type="KEGG" id="scm:SCHCO_02602189"/>
<sequence length="1081" mass="119312">MSFPDNGAYYTFHLDPVASLLDIEDEEVAEAARRISPKIYVACTIKTIGAPQPPPAYEVATIALVQQGLPPESPKEFLESRITRVRIRTENRNTYPPHSLGPSECVTLRFLFGDDEQRRERLRDCAETGIAPPPPTPSSMALASISNADSNRSDVPYWQIMAARREAALAEPSLELHVEIDENWDAETDYSDASGYSDGGSADRGDPPASSPTQPGNEARDDVVRETSPAVENVAEVENDILAALTHRADLGNISPVIVPLSYDLSTLPAPPSPIGFMEELSAIRKIRSDYEERVRKLKEEVQRRDDEYMADIQARRTEEPPVLQSKWSLLRGFAFTNRVKARLVSMDQHDKHVAKAPRKLSVKVYVACLTWPVGVPQLPSAYEVASVDLVQQGLPPEIPDEFCESRMCVPIRPNTQHPDGRRPAHCCLPLPWVGCYHVAMHRTRVRIKTEIRPTDPPHSLAPAECVLLNHMLEDDKERRARLRECAVKGLPPPPVAAGDYTISAIRSADQEITDIPHWQIRATERAERLASPPNEGAFKMKLKPNWDAESDNSDYFESDDGGYIAPACGSGHSENDVQDNAATNPAAAVDDIADVEDAILTALNHRADLRDLSPVIVPLSYDLSALTAPPSPTEFMEELVAIKKIRSDYEERIRRLKDEVRLRDDEYMADIEARRNKQSPARSKWSVPSSIMPITNKLKARLASLRHRPASPTIASLQDIEDQAVIKAAREIPTKAYVASTIDYIGAPQPPPAYAVGTISLLQQGLPLDDPGEFLESRMCVPVRPNTQHPEGRRPAHCCHPLPWDGCYHVARTDVRIKTENGPLNPPHSLGPAERVALVNALRDDEERRECLRDCAAKGIPPPPAAPSGRTLAGARVADREISDTPHWQIMEAKAEANRLAWGDADSVYSDATSQSNESDDEASSSGSAHTEFGAEDSPATDDQAANGVAEVENDILAALMYRADLGNTSPVIVPLSYDLSTLSAPPSPTGFMEELEAIRKIRSDYEERVRDLKEEVRRRDAEYMAVIQARRVGDPSSQSKWPLLGGFVPFTNNVKARLGQRSLSVQEAIGGLVKDNFEV</sequence>
<feature type="coiled-coil region" evidence="1">
    <location>
        <begin position="640"/>
        <end position="667"/>
    </location>
</feature>
<dbReference type="AlphaFoldDB" id="D8QD57"/>
<dbReference type="eggNOG" id="ENOG502SYNY">
    <property type="taxonomic scope" value="Eukaryota"/>
</dbReference>
<dbReference type="EMBL" id="GL377310">
    <property type="protein sequence ID" value="EFI93617.1"/>
    <property type="molecule type" value="Genomic_DNA"/>
</dbReference>
<evidence type="ECO:0000313" key="3">
    <source>
        <dbReference type="EMBL" id="EFI93617.1"/>
    </source>
</evidence>
<evidence type="ECO:0000313" key="4">
    <source>
        <dbReference type="Proteomes" id="UP000007431"/>
    </source>
</evidence>
<dbReference type="STRING" id="578458.D8QD57"/>
<dbReference type="RefSeq" id="XP_003028520.1">
    <property type="nucleotide sequence ID" value="XM_003028474.1"/>
</dbReference>
<accession>D8QD57</accession>
<dbReference type="OMA" id="PIVNVWP"/>
<keyword evidence="4" id="KW-1185">Reference proteome</keyword>
<dbReference type="Proteomes" id="UP000007431">
    <property type="component" value="Unassembled WGS sequence"/>
</dbReference>
<reference evidence="3 4" key="1">
    <citation type="journal article" date="2010" name="Nat. Biotechnol.">
        <title>Genome sequence of the model mushroom Schizophyllum commune.</title>
        <authorList>
            <person name="Ohm R.A."/>
            <person name="de Jong J.F."/>
            <person name="Lugones L.G."/>
            <person name="Aerts A."/>
            <person name="Kothe E."/>
            <person name="Stajich J.E."/>
            <person name="de Vries R.P."/>
            <person name="Record E."/>
            <person name="Levasseur A."/>
            <person name="Baker S.E."/>
            <person name="Bartholomew K.A."/>
            <person name="Coutinho P.M."/>
            <person name="Erdmann S."/>
            <person name="Fowler T.J."/>
            <person name="Gathman A.C."/>
            <person name="Lombard V."/>
            <person name="Henrissat B."/>
            <person name="Knabe N."/>
            <person name="Kuees U."/>
            <person name="Lilly W.W."/>
            <person name="Lindquist E."/>
            <person name="Lucas S."/>
            <person name="Magnuson J.K."/>
            <person name="Piumi F."/>
            <person name="Raudaskoski M."/>
            <person name="Salamov A."/>
            <person name="Schmutz J."/>
            <person name="Schwarze F.W.M.R."/>
            <person name="vanKuyk P.A."/>
            <person name="Horton J.S."/>
            <person name="Grigoriev I.V."/>
            <person name="Woesten H.A.B."/>
        </authorList>
    </citation>
    <scope>NUCLEOTIDE SEQUENCE [LARGE SCALE GENOMIC DNA]</scope>
    <source>
        <strain evidence="4">H4-8 / FGSC 9210</strain>
    </source>
</reference>
<feature type="compositionally biased region" description="Low complexity" evidence="2">
    <location>
        <begin position="191"/>
        <end position="200"/>
    </location>
</feature>
<keyword evidence="1" id="KW-0175">Coiled coil</keyword>
<protein>
    <submittedName>
        <fullName evidence="3">Uncharacterized protein</fullName>
    </submittedName>
</protein>
<feature type="coiled-coil region" evidence="1">
    <location>
        <begin position="997"/>
        <end position="1024"/>
    </location>
</feature>
<dbReference type="GeneID" id="9590790"/>
<evidence type="ECO:0000256" key="2">
    <source>
        <dbReference type="SAM" id="MobiDB-lite"/>
    </source>
</evidence>
<dbReference type="OrthoDB" id="3053346at2759"/>
<feature type="region of interest" description="Disordered" evidence="2">
    <location>
        <begin position="188"/>
        <end position="226"/>
    </location>
</feature>
<dbReference type="VEuPathDB" id="FungiDB:SCHCODRAFT_02602189"/>
<dbReference type="InParanoid" id="D8QD57"/>
<proteinExistence type="predicted"/>
<organism evidence="4">
    <name type="scientific">Schizophyllum commune (strain H4-8 / FGSC 9210)</name>
    <name type="common">Split gill fungus</name>
    <dbReference type="NCBI Taxonomy" id="578458"/>
    <lineage>
        <taxon>Eukaryota</taxon>
        <taxon>Fungi</taxon>
        <taxon>Dikarya</taxon>
        <taxon>Basidiomycota</taxon>
        <taxon>Agaricomycotina</taxon>
        <taxon>Agaricomycetes</taxon>
        <taxon>Agaricomycetidae</taxon>
        <taxon>Agaricales</taxon>
        <taxon>Schizophyllaceae</taxon>
        <taxon>Schizophyllum</taxon>
    </lineage>
</organism>